<dbReference type="RefSeq" id="WP_150051161.1">
    <property type="nucleotide sequence ID" value="NZ_VWPC01000012.1"/>
</dbReference>
<dbReference type="InterPro" id="IPR002328">
    <property type="entry name" value="ADH_Zn_CS"/>
</dbReference>
<dbReference type="Gene3D" id="3.40.50.720">
    <property type="entry name" value="NAD(P)-binding Rossmann-like Domain"/>
    <property type="match status" value="1"/>
</dbReference>
<feature type="domain" description="Alcohol dehydrogenase-like N-terminal" evidence="7">
    <location>
        <begin position="24"/>
        <end position="135"/>
    </location>
</feature>
<evidence type="ECO:0000256" key="4">
    <source>
        <dbReference type="ARBA" id="ARBA00022833"/>
    </source>
</evidence>
<comment type="caution">
    <text evidence="8">The sequence shown here is derived from an EMBL/GenBank/DDBJ whole genome shotgun (WGS) entry which is preliminary data.</text>
</comment>
<dbReference type="NCBIfam" id="TIGR02822">
    <property type="entry name" value="adh_fam_2"/>
    <property type="match status" value="1"/>
</dbReference>
<accession>A0AB34C820</accession>
<dbReference type="AlphaFoldDB" id="A0AB34C820"/>
<dbReference type="EMBL" id="VWPC01000012">
    <property type="protein sequence ID" value="KAA5841744.1"/>
    <property type="molecule type" value="Genomic_DNA"/>
</dbReference>
<evidence type="ECO:0000256" key="2">
    <source>
        <dbReference type="ARBA" id="ARBA00008072"/>
    </source>
</evidence>
<gene>
    <name evidence="8" type="ORF">F2A38_14470</name>
</gene>
<protein>
    <submittedName>
        <fullName evidence="8">Zinc-dependent alcohol dehydrogenase family protein</fullName>
    </submittedName>
</protein>
<evidence type="ECO:0000256" key="6">
    <source>
        <dbReference type="SAM" id="MobiDB-lite"/>
    </source>
</evidence>
<dbReference type="Proteomes" id="UP000323924">
    <property type="component" value="Unassembled WGS sequence"/>
</dbReference>
<dbReference type="PANTHER" id="PTHR42940:SF8">
    <property type="entry name" value="VACUOLAR PROTEIN SORTING-ASSOCIATED PROTEIN 11"/>
    <property type="match status" value="1"/>
</dbReference>
<dbReference type="GO" id="GO:0008270">
    <property type="term" value="F:zinc ion binding"/>
    <property type="evidence" value="ECO:0007669"/>
    <property type="project" value="InterPro"/>
</dbReference>
<dbReference type="PROSITE" id="PS00059">
    <property type="entry name" value="ADH_ZINC"/>
    <property type="match status" value="1"/>
</dbReference>
<dbReference type="GO" id="GO:0004022">
    <property type="term" value="F:alcohol dehydrogenase (NAD+) activity"/>
    <property type="evidence" value="ECO:0007669"/>
    <property type="project" value="TreeGrafter"/>
</dbReference>
<dbReference type="CDD" id="cd08298">
    <property type="entry name" value="CAD2"/>
    <property type="match status" value="1"/>
</dbReference>
<dbReference type="GO" id="GO:0005737">
    <property type="term" value="C:cytoplasm"/>
    <property type="evidence" value="ECO:0007669"/>
    <property type="project" value="TreeGrafter"/>
</dbReference>
<dbReference type="SUPFAM" id="SSF50129">
    <property type="entry name" value="GroES-like"/>
    <property type="match status" value="1"/>
</dbReference>
<evidence type="ECO:0000256" key="3">
    <source>
        <dbReference type="ARBA" id="ARBA00022723"/>
    </source>
</evidence>
<dbReference type="SUPFAM" id="SSF51735">
    <property type="entry name" value="NAD(P)-binding Rossmann-fold domains"/>
    <property type="match status" value="1"/>
</dbReference>
<dbReference type="InterPro" id="IPR036291">
    <property type="entry name" value="NAD(P)-bd_dom_sf"/>
</dbReference>
<dbReference type="InterPro" id="IPR013154">
    <property type="entry name" value="ADH-like_N"/>
</dbReference>
<organism evidence="8 9">
    <name type="scientific">Pseudomonas chlororaphis</name>
    <dbReference type="NCBI Taxonomy" id="587753"/>
    <lineage>
        <taxon>Bacteria</taxon>
        <taxon>Pseudomonadati</taxon>
        <taxon>Pseudomonadota</taxon>
        <taxon>Gammaproteobacteria</taxon>
        <taxon>Pseudomonadales</taxon>
        <taxon>Pseudomonadaceae</taxon>
        <taxon>Pseudomonas</taxon>
    </lineage>
</organism>
<feature type="region of interest" description="Disordered" evidence="6">
    <location>
        <begin position="1"/>
        <end position="22"/>
    </location>
</feature>
<proteinExistence type="inferred from homology"/>
<evidence type="ECO:0000313" key="9">
    <source>
        <dbReference type="Proteomes" id="UP000323924"/>
    </source>
</evidence>
<comment type="similarity">
    <text evidence="2">Belongs to the zinc-containing alcohol dehydrogenase family.</text>
</comment>
<keyword evidence="5" id="KW-0560">Oxidoreductase</keyword>
<evidence type="ECO:0000256" key="1">
    <source>
        <dbReference type="ARBA" id="ARBA00001947"/>
    </source>
</evidence>
<dbReference type="Pfam" id="PF08240">
    <property type="entry name" value="ADH_N"/>
    <property type="match status" value="1"/>
</dbReference>
<keyword evidence="3" id="KW-0479">Metal-binding</keyword>
<reference evidence="8 9" key="1">
    <citation type="submission" date="2019-09" db="EMBL/GenBank/DDBJ databases">
        <authorList>
            <person name="Vacheron J."/>
            <person name="Dubost A."/>
            <person name="Prigent-Combaret C."/>
            <person name="Muller D."/>
        </authorList>
    </citation>
    <scope>NUCLEOTIDE SEQUENCE [LARGE SCALE GENOMIC DNA]</scope>
    <source>
        <strain evidence="8 9">JV497</strain>
    </source>
</reference>
<dbReference type="InterPro" id="IPR014187">
    <property type="entry name" value="ADH_Zn_typ-2"/>
</dbReference>
<evidence type="ECO:0000256" key="5">
    <source>
        <dbReference type="ARBA" id="ARBA00023002"/>
    </source>
</evidence>
<keyword evidence="4" id="KW-0862">Zinc</keyword>
<dbReference type="Gene3D" id="3.90.180.10">
    <property type="entry name" value="Medium-chain alcohol dehydrogenases, catalytic domain"/>
    <property type="match status" value="1"/>
</dbReference>
<dbReference type="PANTHER" id="PTHR42940">
    <property type="entry name" value="ALCOHOL DEHYDROGENASE 1-RELATED"/>
    <property type="match status" value="1"/>
</dbReference>
<sequence length="327" mass="34865">MRAMVLHTPGEPLREEQRPVPTPGPRQLLIKVLACGVCRTDLHLVDGELPQALLPRVPGHEIVGQVTAVGADVAPDWIGQRVGVPWLGWTCGECAFCRTGRENLCDQAQFTGCHLDGGYADYTVADARFCLPIPEALPATQAAPLLCAGLIGFRALRMAGNARHLGLYGFGAAAHLAIQVALGRGQQVYAFTRPDDRAGQDYARSLGARWAGPSDQAPPHPLDASLIFAPVGSLVPAALAVTVKGGCVICAGIHMSDIPAFPYRLLWGERSVRSVANLTREDGSAFFAELQHTPVHCDVTCFALEDANQALERLRAGQFNGAIVLTP</sequence>
<evidence type="ECO:0000313" key="8">
    <source>
        <dbReference type="EMBL" id="KAA5841744.1"/>
    </source>
</evidence>
<dbReference type="InterPro" id="IPR011032">
    <property type="entry name" value="GroES-like_sf"/>
</dbReference>
<evidence type="ECO:0000259" key="7">
    <source>
        <dbReference type="Pfam" id="PF08240"/>
    </source>
</evidence>
<name>A0AB34C820_9PSED</name>
<comment type="cofactor">
    <cofactor evidence="1">
        <name>Zn(2+)</name>
        <dbReference type="ChEBI" id="CHEBI:29105"/>
    </cofactor>
</comment>